<dbReference type="GO" id="GO:1902201">
    <property type="term" value="P:negative regulation of bacterial-type flagellum-dependent cell motility"/>
    <property type="evidence" value="ECO:0007669"/>
    <property type="project" value="TreeGrafter"/>
</dbReference>
<evidence type="ECO:0000256" key="3">
    <source>
        <dbReference type="ARBA" id="ARBA00034247"/>
    </source>
</evidence>
<comment type="cofactor">
    <cofactor evidence="1">
        <name>Mg(2+)</name>
        <dbReference type="ChEBI" id="CHEBI:18420"/>
    </cofactor>
</comment>
<dbReference type="Pfam" id="PF00990">
    <property type="entry name" value="GGDEF"/>
    <property type="match status" value="1"/>
</dbReference>
<dbReference type="PROSITE" id="PS50887">
    <property type="entry name" value="GGDEF"/>
    <property type="match status" value="1"/>
</dbReference>
<dbReference type="Pfam" id="PF07696">
    <property type="entry name" value="7TMR-DISMED2"/>
    <property type="match status" value="1"/>
</dbReference>
<feature type="transmembrane region" description="Helical" evidence="5">
    <location>
        <begin position="316"/>
        <end position="339"/>
    </location>
</feature>
<dbReference type="PANTHER" id="PTHR45138:SF9">
    <property type="entry name" value="DIGUANYLATE CYCLASE DGCM-RELATED"/>
    <property type="match status" value="1"/>
</dbReference>
<keyword evidence="4" id="KW-0175">Coiled coil</keyword>
<keyword evidence="5" id="KW-0812">Transmembrane</keyword>
<evidence type="ECO:0000256" key="1">
    <source>
        <dbReference type="ARBA" id="ARBA00001946"/>
    </source>
</evidence>
<dbReference type="EC" id="2.7.7.65" evidence="2"/>
<feature type="chain" id="PRO_5009214356" description="diguanylate cyclase" evidence="6">
    <location>
        <begin position="24"/>
        <end position="645"/>
    </location>
</feature>
<feature type="signal peptide" evidence="6">
    <location>
        <begin position="1"/>
        <end position="23"/>
    </location>
</feature>
<dbReference type="Gene3D" id="2.60.40.2380">
    <property type="match status" value="1"/>
</dbReference>
<evidence type="ECO:0000256" key="6">
    <source>
        <dbReference type="SAM" id="SignalP"/>
    </source>
</evidence>
<reference evidence="8 9" key="1">
    <citation type="submission" date="2016-09" db="EMBL/GenBank/DDBJ databases">
        <title>Alteromonas lipolytica, a new species isolated from sea water.</title>
        <authorList>
            <person name="Wu Y.-H."/>
            <person name="Cheng H."/>
            <person name="Xu X.-W."/>
        </authorList>
    </citation>
    <scope>NUCLEOTIDE SEQUENCE [LARGE SCALE GENOMIC DNA]</scope>
    <source>
        <strain evidence="8 9">JW12</strain>
    </source>
</reference>
<dbReference type="InterPro" id="IPR043128">
    <property type="entry name" value="Rev_trsase/Diguanyl_cyclase"/>
</dbReference>
<dbReference type="AlphaFoldDB" id="A0A1E8FFH8"/>
<organism evidence="8 9">
    <name type="scientific">Alteromonas lipolytica</name>
    <dbReference type="NCBI Taxonomy" id="1856405"/>
    <lineage>
        <taxon>Bacteria</taxon>
        <taxon>Pseudomonadati</taxon>
        <taxon>Pseudomonadota</taxon>
        <taxon>Gammaproteobacteria</taxon>
        <taxon>Alteromonadales</taxon>
        <taxon>Alteromonadaceae</taxon>
        <taxon>Alteromonas/Salinimonas group</taxon>
        <taxon>Alteromonas</taxon>
    </lineage>
</organism>
<dbReference type="SUPFAM" id="SSF55073">
    <property type="entry name" value="Nucleotide cyclase"/>
    <property type="match status" value="1"/>
</dbReference>
<sequence length="645" mass="72983">MALPKALLSFFLYSLILICSASAKSQSVTQNDSLQVNILPAGQQHSHLSAGMYYFRVGTKLSLQQAILRPPRPWVFRANSSLHLTDEDQYTWIKMPLQRANNAGEQWIMTIDWPLIRAIDWYHVTGENNQLQAQGSFTNWQIPPGAPDEFPFAIELKIESHATETLYLRIQHSEKALVPVTFWTPETFASHKLDRNWFLGLFYGVLLAMFAYNLSLFAFVQNRGFASYCFYVLTMAAYTSVMNGSGVAWLWSAMPEFLDYAYRITVPLAFLGAVVFIRDFLMLKKQGAFFDITSQLACAIWVLFLLLIPFVSPAVLIPAIEVFGFINCVYGFTTSSYLWWKRDASAKYLTLSWAILIFSTVILIMGLRDFIPYQIELHYLQNVGVTIEVLLLSMALAERINRERQMRFEAQDMALQMSKEASKAKESEVSAQERLLGIERRVKEELSLKVHEQTRELKVAMQKLQIMNKELERLSLTDALTGLANRRHFDDRLADEINRATRNETSLGLLMLDIDHFKQINDTFGHPAGDKVIQTLSALIQRVSGRASDLPARVGGEEFCLLVAGETASSVAQLAENLRQTAQNETAVHENNHINYTVSIGFTCITPSQIITASSLMKQADDALYKAKRGGRNCVVNYALIEAEN</sequence>
<keyword evidence="5" id="KW-1133">Transmembrane helix</keyword>
<feature type="transmembrane region" description="Helical" evidence="5">
    <location>
        <begin position="260"/>
        <end position="277"/>
    </location>
</feature>
<dbReference type="GO" id="GO:0052621">
    <property type="term" value="F:diguanylate cyclase activity"/>
    <property type="evidence" value="ECO:0007669"/>
    <property type="project" value="UniProtKB-EC"/>
</dbReference>
<feature type="transmembrane region" description="Helical" evidence="5">
    <location>
        <begin position="348"/>
        <end position="367"/>
    </location>
</feature>
<dbReference type="InterPro" id="IPR011623">
    <property type="entry name" value="7TMR_DISM_rcpt_extracell_dom1"/>
</dbReference>
<name>A0A1E8FFH8_9ALTE</name>
<evidence type="ECO:0000256" key="5">
    <source>
        <dbReference type="SAM" id="Phobius"/>
    </source>
</evidence>
<dbReference type="InterPro" id="IPR000160">
    <property type="entry name" value="GGDEF_dom"/>
</dbReference>
<dbReference type="STRING" id="1856405.BFC17_13960"/>
<dbReference type="GO" id="GO:0043709">
    <property type="term" value="P:cell adhesion involved in single-species biofilm formation"/>
    <property type="evidence" value="ECO:0007669"/>
    <property type="project" value="TreeGrafter"/>
</dbReference>
<dbReference type="EMBL" id="MJIC01000010">
    <property type="protein sequence ID" value="OFI34684.1"/>
    <property type="molecule type" value="Genomic_DNA"/>
</dbReference>
<feature type="coiled-coil region" evidence="4">
    <location>
        <begin position="443"/>
        <end position="477"/>
    </location>
</feature>
<proteinExistence type="predicted"/>
<gene>
    <name evidence="8" type="ORF">BFC17_13960</name>
</gene>
<dbReference type="PANTHER" id="PTHR45138">
    <property type="entry name" value="REGULATORY COMPONENTS OF SENSORY TRANSDUCTION SYSTEM"/>
    <property type="match status" value="1"/>
</dbReference>
<dbReference type="InterPro" id="IPR011622">
    <property type="entry name" value="7TMR_DISM_rcpt_extracell_dom2"/>
</dbReference>
<dbReference type="FunFam" id="3.30.70.270:FF:000001">
    <property type="entry name" value="Diguanylate cyclase domain protein"/>
    <property type="match status" value="1"/>
</dbReference>
<dbReference type="NCBIfam" id="TIGR00254">
    <property type="entry name" value="GGDEF"/>
    <property type="match status" value="1"/>
</dbReference>
<dbReference type="Pfam" id="PF07695">
    <property type="entry name" value="7TMR-DISM_7TM"/>
    <property type="match status" value="1"/>
</dbReference>
<dbReference type="Proteomes" id="UP000176037">
    <property type="component" value="Unassembled WGS sequence"/>
</dbReference>
<dbReference type="GO" id="GO:0005886">
    <property type="term" value="C:plasma membrane"/>
    <property type="evidence" value="ECO:0007669"/>
    <property type="project" value="TreeGrafter"/>
</dbReference>
<feature type="transmembrane region" description="Helical" evidence="5">
    <location>
        <begin position="197"/>
        <end position="219"/>
    </location>
</feature>
<comment type="caution">
    <text evidence="8">The sequence shown here is derived from an EMBL/GenBank/DDBJ whole genome shotgun (WGS) entry which is preliminary data.</text>
</comment>
<dbReference type="OrthoDB" id="5289013at2"/>
<accession>A0A1E8FFH8</accession>
<dbReference type="InterPro" id="IPR029787">
    <property type="entry name" value="Nucleotide_cyclase"/>
</dbReference>
<feature type="transmembrane region" description="Helical" evidence="5">
    <location>
        <begin position="231"/>
        <end position="254"/>
    </location>
</feature>
<dbReference type="RefSeq" id="WP_070175602.1">
    <property type="nucleotide sequence ID" value="NZ_BMJR01000001.1"/>
</dbReference>
<evidence type="ECO:0000313" key="8">
    <source>
        <dbReference type="EMBL" id="OFI34684.1"/>
    </source>
</evidence>
<keyword evidence="9" id="KW-1185">Reference proteome</keyword>
<dbReference type="InterPro" id="IPR050469">
    <property type="entry name" value="Diguanylate_Cyclase"/>
</dbReference>
<dbReference type="CDD" id="cd01949">
    <property type="entry name" value="GGDEF"/>
    <property type="match status" value="1"/>
</dbReference>
<comment type="catalytic activity">
    <reaction evidence="3">
        <text>2 GTP = 3',3'-c-di-GMP + 2 diphosphate</text>
        <dbReference type="Rhea" id="RHEA:24898"/>
        <dbReference type="ChEBI" id="CHEBI:33019"/>
        <dbReference type="ChEBI" id="CHEBI:37565"/>
        <dbReference type="ChEBI" id="CHEBI:58805"/>
        <dbReference type="EC" id="2.7.7.65"/>
    </reaction>
</comment>
<feature type="domain" description="GGDEF" evidence="7">
    <location>
        <begin position="505"/>
        <end position="640"/>
    </location>
</feature>
<evidence type="ECO:0000256" key="4">
    <source>
        <dbReference type="SAM" id="Coils"/>
    </source>
</evidence>
<keyword evidence="6" id="KW-0732">Signal</keyword>
<dbReference type="Gene3D" id="3.30.70.270">
    <property type="match status" value="1"/>
</dbReference>
<feature type="transmembrane region" description="Helical" evidence="5">
    <location>
        <begin position="289"/>
        <end position="310"/>
    </location>
</feature>
<dbReference type="SMART" id="SM00267">
    <property type="entry name" value="GGDEF"/>
    <property type="match status" value="1"/>
</dbReference>
<evidence type="ECO:0000256" key="2">
    <source>
        <dbReference type="ARBA" id="ARBA00012528"/>
    </source>
</evidence>
<protein>
    <recommendedName>
        <fullName evidence="2">diguanylate cyclase</fullName>
        <ecNumber evidence="2">2.7.7.65</ecNumber>
    </recommendedName>
</protein>
<evidence type="ECO:0000259" key="7">
    <source>
        <dbReference type="PROSITE" id="PS50887"/>
    </source>
</evidence>
<evidence type="ECO:0000313" key="9">
    <source>
        <dbReference type="Proteomes" id="UP000176037"/>
    </source>
</evidence>
<keyword evidence="5" id="KW-0472">Membrane</keyword>